<dbReference type="PANTHER" id="PTHR19376:SF37">
    <property type="entry name" value="DNA-DIRECTED RNA POLYMERASE II SUBUNIT RPB1"/>
    <property type="match status" value="1"/>
</dbReference>
<comment type="function">
    <text evidence="6">DNA-dependent RNA polymerase catalyzes the transcription of DNA into RNA using the four ribonucleoside triphosphates as substrates.</text>
</comment>
<organism evidence="8 9">
    <name type="scientific">Ganoderma sinense ZZ0214-1</name>
    <dbReference type="NCBI Taxonomy" id="1077348"/>
    <lineage>
        <taxon>Eukaryota</taxon>
        <taxon>Fungi</taxon>
        <taxon>Dikarya</taxon>
        <taxon>Basidiomycota</taxon>
        <taxon>Agaricomycotina</taxon>
        <taxon>Agaricomycetes</taxon>
        <taxon>Polyporales</taxon>
        <taxon>Polyporaceae</taxon>
        <taxon>Ganoderma</taxon>
    </lineage>
</organism>
<protein>
    <recommendedName>
        <fullName evidence="6">DNA-directed RNA polymerase subunit</fullName>
        <ecNumber evidence="6">2.7.7.6</ecNumber>
    </recommendedName>
</protein>
<evidence type="ECO:0000256" key="1">
    <source>
        <dbReference type="ARBA" id="ARBA00022478"/>
    </source>
</evidence>
<evidence type="ECO:0000256" key="5">
    <source>
        <dbReference type="ARBA" id="ARBA00048552"/>
    </source>
</evidence>
<dbReference type="STRING" id="1077348.A0A2G8RN13"/>
<feature type="domain" description="RNA polymerase N-terminal" evidence="7">
    <location>
        <begin position="200"/>
        <end position="358"/>
    </location>
</feature>
<dbReference type="GO" id="GO:0006351">
    <property type="term" value="P:DNA-templated transcription"/>
    <property type="evidence" value="ECO:0007669"/>
    <property type="project" value="InterPro"/>
</dbReference>
<dbReference type="OrthoDB" id="2684669at2759"/>
<dbReference type="SUPFAM" id="SSF64484">
    <property type="entry name" value="beta and beta-prime subunits of DNA dependent RNA-polymerase"/>
    <property type="match status" value="1"/>
</dbReference>
<comment type="similarity">
    <text evidence="6">Belongs to the RNA polymerase beta' chain family.</text>
</comment>
<dbReference type="InterPro" id="IPR006592">
    <property type="entry name" value="RNA_pol_N"/>
</dbReference>
<sequence length="484" mass="55020">MAQVNHHCLVAKSVRHQLNIIDDYLNPKKEKSSDFEFITVHLGAPEKPVTLASIEAANHEDIIFHRFRLRLAEYLNAVVPPEGRPNRTRISLRPNDEIIESRYLKVKYESMVDWRLEVDLLRCSPNFYNKGPRYDGVMFRDATGGFQFAKLRLVFRARDVKSFQPCKRLFPPHEVYTALKKISDSDLHLLGLSVDYARPEWMILTVLPAVPSPPVRPSIAVDDGTVRSEDDLTYKLGDIKASANFHVATYMDNDIAGIPQALQKSGRPVKAIHARLKGKEGRLRSNLTEKRVDFSAPGRAYNADFDGDDMNMHVPQSEETRAELSQIAWVPRQIIAPQANKPVMGIIQDTLCSIRKTSRFEFRHHPDSYDHQAQTYVDGDIIFGAVEKTTVGASQGRLVHVVFREKGPEATQTLFTGLQQVINYCGIADMIANRKTMDDIQKQIAECKQNVQQIVDDAYHDRLNPSPGMTIRESFEKKVERELN</sequence>
<keyword evidence="4 6" id="KW-0804">Transcription</keyword>
<dbReference type="Pfam" id="PF04997">
    <property type="entry name" value="RNA_pol_Rpb1_1"/>
    <property type="match status" value="2"/>
</dbReference>
<reference evidence="8 9" key="1">
    <citation type="journal article" date="2015" name="Sci. Rep.">
        <title>Chromosome-level genome map provides insights into diverse defense mechanisms in the medicinal fungus Ganoderma sinense.</title>
        <authorList>
            <person name="Zhu Y."/>
            <person name="Xu J."/>
            <person name="Sun C."/>
            <person name="Zhou S."/>
            <person name="Xu H."/>
            <person name="Nelson D.R."/>
            <person name="Qian J."/>
            <person name="Song J."/>
            <person name="Luo H."/>
            <person name="Xiang L."/>
            <person name="Li Y."/>
            <person name="Xu Z."/>
            <person name="Ji A."/>
            <person name="Wang L."/>
            <person name="Lu S."/>
            <person name="Hayward A."/>
            <person name="Sun W."/>
            <person name="Li X."/>
            <person name="Schwartz D.C."/>
            <person name="Wang Y."/>
            <person name="Chen S."/>
        </authorList>
    </citation>
    <scope>NUCLEOTIDE SEQUENCE [LARGE SCALE GENOMIC DNA]</scope>
    <source>
        <strain evidence="8 9">ZZ0214-1</strain>
    </source>
</reference>
<keyword evidence="2 6" id="KW-0808">Transferase</keyword>
<keyword evidence="1 6" id="KW-0240">DNA-directed RNA polymerase</keyword>
<evidence type="ECO:0000313" key="8">
    <source>
        <dbReference type="EMBL" id="PIL22891.1"/>
    </source>
</evidence>
<evidence type="ECO:0000256" key="4">
    <source>
        <dbReference type="ARBA" id="ARBA00023163"/>
    </source>
</evidence>
<evidence type="ECO:0000313" key="9">
    <source>
        <dbReference type="Proteomes" id="UP000230002"/>
    </source>
</evidence>
<gene>
    <name evidence="8" type="ORF">GSI_15587</name>
</gene>
<dbReference type="PANTHER" id="PTHR19376">
    <property type="entry name" value="DNA-DIRECTED RNA POLYMERASE"/>
    <property type="match status" value="1"/>
</dbReference>
<dbReference type="EMBL" id="AYKW01000069">
    <property type="protein sequence ID" value="PIL22891.1"/>
    <property type="molecule type" value="Genomic_DNA"/>
</dbReference>
<dbReference type="GO" id="GO:0003899">
    <property type="term" value="F:DNA-directed RNA polymerase activity"/>
    <property type="evidence" value="ECO:0007669"/>
    <property type="project" value="UniProtKB-EC"/>
</dbReference>
<comment type="caution">
    <text evidence="8">The sequence shown here is derived from an EMBL/GenBank/DDBJ whole genome shotgun (WGS) entry which is preliminary data.</text>
</comment>
<accession>A0A2G8RN13</accession>
<proteinExistence type="inferred from homology"/>
<comment type="catalytic activity">
    <reaction evidence="5 6">
        <text>RNA(n) + a ribonucleoside 5'-triphosphate = RNA(n+1) + diphosphate</text>
        <dbReference type="Rhea" id="RHEA:21248"/>
        <dbReference type="Rhea" id="RHEA-COMP:14527"/>
        <dbReference type="Rhea" id="RHEA-COMP:17342"/>
        <dbReference type="ChEBI" id="CHEBI:33019"/>
        <dbReference type="ChEBI" id="CHEBI:61557"/>
        <dbReference type="ChEBI" id="CHEBI:140395"/>
        <dbReference type="EC" id="2.7.7.6"/>
    </reaction>
</comment>
<evidence type="ECO:0000259" key="7">
    <source>
        <dbReference type="SMART" id="SM00663"/>
    </source>
</evidence>
<dbReference type="InterPro" id="IPR000722">
    <property type="entry name" value="RNA_pol_asu"/>
</dbReference>
<dbReference type="Proteomes" id="UP000230002">
    <property type="component" value="Unassembled WGS sequence"/>
</dbReference>
<dbReference type="GO" id="GO:0005665">
    <property type="term" value="C:RNA polymerase II, core complex"/>
    <property type="evidence" value="ECO:0007669"/>
    <property type="project" value="TreeGrafter"/>
</dbReference>
<evidence type="ECO:0000256" key="2">
    <source>
        <dbReference type="ARBA" id="ARBA00022679"/>
    </source>
</evidence>
<dbReference type="Gene3D" id="1.10.132.30">
    <property type="match status" value="1"/>
</dbReference>
<dbReference type="GO" id="GO:0003677">
    <property type="term" value="F:DNA binding"/>
    <property type="evidence" value="ECO:0007669"/>
    <property type="project" value="InterPro"/>
</dbReference>
<keyword evidence="9" id="KW-1185">Reference proteome</keyword>
<dbReference type="Pfam" id="PF00623">
    <property type="entry name" value="RNA_pol_Rpb1_2"/>
    <property type="match status" value="1"/>
</dbReference>
<dbReference type="Gene3D" id="1.10.274.100">
    <property type="entry name" value="RNA polymerase Rpb1, domain 3"/>
    <property type="match status" value="1"/>
</dbReference>
<dbReference type="Gene3D" id="2.40.40.20">
    <property type="match status" value="1"/>
</dbReference>
<evidence type="ECO:0000256" key="3">
    <source>
        <dbReference type="ARBA" id="ARBA00022695"/>
    </source>
</evidence>
<dbReference type="InterPro" id="IPR007080">
    <property type="entry name" value="RNA_pol_Rpb1_1"/>
</dbReference>
<keyword evidence="3 6" id="KW-0548">Nucleotidyltransferase</keyword>
<dbReference type="AlphaFoldDB" id="A0A2G8RN13"/>
<dbReference type="SMART" id="SM00663">
    <property type="entry name" value="RPOLA_N"/>
    <property type="match status" value="1"/>
</dbReference>
<dbReference type="EC" id="2.7.7.6" evidence="6"/>
<evidence type="ECO:0000256" key="6">
    <source>
        <dbReference type="RuleBase" id="RU004279"/>
    </source>
</evidence>
<dbReference type="InterPro" id="IPR042102">
    <property type="entry name" value="RNA_pol_Rpb1_3_sf"/>
</dbReference>
<dbReference type="InterPro" id="IPR038120">
    <property type="entry name" value="Rpb1_funnel_sf"/>
</dbReference>
<name>A0A2G8RN13_9APHY</name>
<dbReference type="InterPro" id="IPR045867">
    <property type="entry name" value="DNA-dir_RpoC_beta_prime"/>
</dbReference>